<proteinExistence type="predicted"/>
<dbReference type="SUPFAM" id="SSF88723">
    <property type="entry name" value="PIN domain-like"/>
    <property type="match status" value="1"/>
</dbReference>
<accession>A0ABN8X775</accession>
<organism evidence="1 2">
    <name type="scientific">Methylocaldum szegediense</name>
    <dbReference type="NCBI Taxonomy" id="73780"/>
    <lineage>
        <taxon>Bacteria</taxon>
        <taxon>Pseudomonadati</taxon>
        <taxon>Pseudomonadota</taxon>
        <taxon>Gammaproteobacteria</taxon>
        <taxon>Methylococcales</taxon>
        <taxon>Methylococcaceae</taxon>
        <taxon>Methylocaldum</taxon>
    </lineage>
</organism>
<evidence type="ECO:0000313" key="1">
    <source>
        <dbReference type="EMBL" id="CAI8836893.1"/>
    </source>
</evidence>
<dbReference type="RefSeq" id="WP_317963996.1">
    <property type="nucleotide sequence ID" value="NZ_OX458333.1"/>
</dbReference>
<protein>
    <recommendedName>
        <fullName evidence="3">PIN domain-containing protein</fullName>
    </recommendedName>
</protein>
<dbReference type="Proteomes" id="UP001162030">
    <property type="component" value="Chromosome"/>
</dbReference>
<evidence type="ECO:0008006" key="3">
    <source>
        <dbReference type="Google" id="ProtNLM"/>
    </source>
</evidence>
<gene>
    <name evidence="1" type="ORF">MSZNOR_2254</name>
</gene>
<name>A0ABN8X775_9GAMM</name>
<evidence type="ECO:0000313" key="2">
    <source>
        <dbReference type="Proteomes" id="UP001162030"/>
    </source>
</evidence>
<keyword evidence="2" id="KW-1185">Reference proteome</keyword>
<dbReference type="InterPro" id="IPR029060">
    <property type="entry name" value="PIN-like_dom_sf"/>
</dbReference>
<reference evidence="1 2" key="1">
    <citation type="submission" date="2023-03" db="EMBL/GenBank/DDBJ databases">
        <authorList>
            <person name="Pearce D."/>
        </authorList>
    </citation>
    <scope>NUCLEOTIDE SEQUENCE [LARGE SCALE GENOMIC DNA]</scope>
    <source>
        <strain evidence="1">Msz</strain>
    </source>
</reference>
<dbReference type="Gene3D" id="3.40.50.1010">
    <property type="entry name" value="5'-nuclease"/>
    <property type="match status" value="1"/>
</dbReference>
<dbReference type="EMBL" id="OX458333">
    <property type="protein sequence ID" value="CAI8836893.1"/>
    <property type="molecule type" value="Genomic_DNA"/>
</dbReference>
<sequence length="73" mass="8270">MNEVVTFGLGESFFAPDWRRQILALTTRHRVAFYDAAYHALAIIHEGIFVTADEKSLKAVGNDKQGAHLKNRR</sequence>